<keyword evidence="2" id="KW-0479">Metal-binding</keyword>
<dbReference type="GO" id="GO:0046872">
    <property type="term" value="F:metal ion binding"/>
    <property type="evidence" value="ECO:0007669"/>
    <property type="project" value="UniProtKB-KW"/>
</dbReference>
<gene>
    <name evidence="4" type="ordered locus">Sterm_0011</name>
</gene>
<dbReference type="EMBL" id="CP001739">
    <property type="protein sequence ID" value="ACZ06899.1"/>
    <property type="molecule type" value="Genomic_DNA"/>
</dbReference>
<evidence type="ECO:0000256" key="2">
    <source>
        <dbReference type="RuleBase" id="RU362039"/>
    </source>
</evidence>
<protein>
    <recommendedName>
        <fullName evidence="2">Phosphoesterase</fullName>
        <ecNumber evidence="2">3.1.4.-</ecNumber>
    </recommendedName>
</protein>
<feature type="domain" description="Calcineurin-like phosphoesterase" evidence="3">
    <location>
        <begin position="1"/>
        <end position="131"/>
    </location>
</feature>
<dbReference type="STRING" id="526218.Sterm_0011"/>
<keyword evidence="5" id="KW-1185">Reference proteome</keyword>
<sequence length="154" mass="17844">MKVLICSDSHKRLDIFQKVIDRELPEVVIFAGDHSTDALDMSYVYSGIKFFIVRGNTDYFDRDTSDELVIELEKEKILLVHGHLFGVKSYMSELEKEAESDGVSMCIFGHTHIPYYKEKNKIKYINPGAMQNGNYAIWEGKKIELRNVVNKYKN</sequence>
<dbReference type="InterPro" id="IPR029052">
    <property type="entry name" value="Metallo-depent_PP-like"/>
</dbReference>
<name>D1AIT7_SEBTE</name>
<dbReference type="NCBIfam" id="TIGR00040">
    <property type="entry name" value="yfcE"/>
    <property type="match status" value="1"/>
</dbReference>
<evidence type="ECO:0000313" key="5">
    <source>
        <dbReference type="Proteomes" id="UP000000845"/>
    </source>
</evidence>
<evidence type="ECO:0000256" key="1">
    <source>
        <dbReference type="ARBA" id="ARBA00008950"/>
    </source>
</evidence>
<reference evidence="5" key="1">
    <citation type="submission" date="2009-09" db="EMBL/GenBank/DDBJ databases">
        <title>The complete chromosome of Sebaldella termitidis ATCC 33386.</title>
        <authorList>
            <consortium name="US DOE Joint Genome Institute (JGI-PGF)"/>
            <person name="Lucas S."/>
            <person name="Copeland A."/>
            <person name="Lapidus A."/>
            <person name="Glavina del Rio T."/>
            <person name="Dalin E."/>
            <person name="Tice H."/>
            <person name="Bruce D."/>
            <person name="Goodwin L."/>
            <person name="Pitluck S."/>
            <person name="Kyrpides N."/>
            <person name="Mavromatis K."/>
            <person name="Ivanova N."/>
            <person name="Mikhailova N."/>
            <person name="Sims D."/>
            <person name="Meincke L."/>
            <person name="Brettin T."/>
            <person name="Detter J.C."/>
            <person name="Han C."/>
            <person name="Larimer F."/>
            <person name="Land M."/>
            <person name="Hauser L."/>
            <person name="Markowitz V."/>
            <person name="Cheng J.F."/>
            <person name="Hugenholtz P."/>
            <person name="Woyke T."/>
            <person name="Wu D."/>
            <person name="Eisen J.A."/>
        </authorList>
    </citation>
    <scope>NUCLEOTIDE SEQUENCE [LARGE SCALE GENOMIC DNA]</scope>
    <source>
        <strain evidence="5">ATCC 33386 / NCTC 11300</strain>
    </source>
</reference>
<comment type="cofactor">
    <cofactor evidence="2">
        <name>a divalent metal cation</name>
        <dbReference type="ChEBI" id="CHEBI:60240"/>
    </cofactor>
</comment>
<dbReference type="HOGENOM" id="CLU_063749_2_1_0"/>
<dbReference type="eggNOG" id="COG0622">
    <property type="taxonomic scope" value="Bacteria"/>
</dbReference>
<evidence type="ECO:0000259" key="3">
    <source>
        <dbReference type="Pfam" id="PF12850"/>
    </source>
</evidence>
<dbReference type="InterPro" id="IPR000979">
    <property type="entry name" value="Phosphodiesterase_MJ0936/Vps29"/>
</dbReference>
<accession>D1AIT7</accession>
<proteinExistence type="inferred from homology"/>
<dbReference type="Pfam" id="PF12850">
    <property type="entry name" value="Metallophos_2"/>
    <property type="match status" value="1"/>
</dbReference>
<dbReference type="Proteomes" id="UP000000845">
    <property type="component" value="Chromosome"/>
</dbReference>
<dbReference type="SUPFAM" id="SSF56300">
    <property type="entry name" value="Metallo-dependent phosphatases"/>
    <property type="match status" value="1"/>
</dbReference>
<organism evidence="4 5">
    <name type="scientific">Sebaldella termitidis (strain ATCC 33386 / NCTC 11300)</name>
    <dbReference type="NCBI Taxonomy" id="526218"/>
    <lineage>
        <taxon>Bacteria</taxon>
        <taxon>Fusobacteriati</taxon>
        <taxon>Fusobacteriota</taxon>
        <taxon>Fusobacteriia</taxon>
        <taxon>Fusobacteriales</taxon>
        <taxon>Leptotrichiaceae</taxon>
        <taxon>Sebaldella</taxon>
    </lineage>
</organism>
<dbReference type="InterPro" id="IPR024654">
    <property type="entry name" value="Calcineurin-like_PHP_lpxH"/>
</dbReference>
<comment type="similarity">
    <text evidence="1 2">Belongs to the metallophosphoesterase superfamily. YfcE family.</text>
</comment>
<dbReference type="AlphaFoldDB" id="D1AIT7"/>
<dbReference type="KEGG" id="str:Sterm_0011"/>
<reference evidence="4 5" key="2">
    <citation type="journal article" date="2010" name="Stand. Genomic Sci.">
        <title>Complete genome sequence of Sebaldella termitidis type strain (NCTC 11300).</title>
        <authorList>
            <person name="Harmon-Smith M."/>
            <person name="Celia L."/>
            <person name="Chertkov O."/>
            <person name="Lapidus A."/>
            <person name="Copeland A."/>
            <person name="Glavina Del Rio T."/>
            <person name="Nolan M."/>
            <person name="Lucas S."/>
            <person name="Tice H."/>
            <person name="Cheng J.F."/>
            <person name="Han C."/>
            <person name="Detter J.C."/>
            <person name="Bruce D."/>
            <person name="Goodwin L."/>
            <person name="Pitluck S."/>
            <person name="Pati A."/>
            <person name="Liolios K."/>
            <person name="Ivanova N."/>
            <person name="Mavromatis K."/>
            <person name="Mikhailova N."/>
            <person name="Chen A."/>
            <person name="Palaniappan K."/>
            <person name="Land M."/>
            <person name="Hauser L."/>
            <person name="Chang Y.J."/>
            <person name="Jeffries C.D."/>
            <person name="Brettin T."/>
            <person name="Goker M."/>
            <person name="Beck B."/>
            <person name="Bristow J."/>
            <person name="Eisen J.A."/>
            <person name="Markowitz V."/>
            <person name="Hugenholtz P."/>
            <person name="Kyrpides N.C."/>
            <person name="Klenk H.P."/>
            <person name="Chen F."/>
        </authorList>
    </citation>
    <scope>NUCLEOTIDE SEQUENCE [LARGE SCALE GENOMIC DNA]</scope>
    <source>
        <strain evidence="5">ATCC 33386 / NCTC 11300</strain>
    </source>
</reference>
<dbReference type="EC" id="3.1.4.-" evidence="2"/>
<evidence type="ECO:0000313" key="4">
    <source>
        <dbReference type="EMBL" id="ACZ06899.1"/>
    </source>
</evidence>
<dbReference type="GO" id="GO:0016787">
    <property type="term" value="F:hydrolase activity"/>
    <property type="evidence" value="ECO:0007669"/>
    <property type="project" value="UniProtKB-UniRule"/>
</dbReference>
<dbReference type="PANTHER" id="PTHR11124">
    <property type="entry name" value="VACUOLAR SORTING PROTEIN VPS29"/>
    <property type="match status" value="1"/>
</dbReference>
<dbReference type="Gene3D" id="3.60.21.10">
    <property type="match status" value="1"/>
</dbReference>
<dbReference type="RefSeq" id="WP_012859499.1">
    <property type="nucleotide sequence ID" value="NC_013517.1"/>
</dbReference>